<protein>
    <submittedName>
        <fullName evidence="1">Uncharacterized protein</fullName>
    </submittedName>
</protein>
<accession>A0A0D3GNS7</accession>
<dbReference type="PaxDb" id="65489-OBART07G07640.1"/>
<proteinExistence type="predicted"/>
<dbReference type="AlphaFoldDB" id="A0A0D3GNS7"/>
<dbReference type="Proteomes" id="UP000026960">
    <property type="component" value="Chromosome 7"/>
</dbReference>
<dbReference type="HOGENOM" id="CLU_160971_0_0_1"/>
<organism evidence="1">
    <name type="scientific">Oryza barthii</name>
    <dbReference type="NCBI Taxonomy" id="65489"/>
    <lineage>
        <taxon>Eukaryota</taxon>
        <taxon>Viridiplantae</taxon>
        <taxon>Streptophyta</taxon>
        <taxon>Embryophyta</taxon>
        <taxon>Tracheophyta</taxon>
        <taxon>Spermatophyta</taxon>
        <taxon>Magnoliopsida</taxon>
        <taxon>Liliopsida</taxon>
        <taxon>Poales</taxon>
        <taxon>Poaceae</taxon>
        <taxon>BOP clade</taxon>
        <taxon>Oryzoideae</taxon>
        <taxon>Oryzeae</taxon>
        <taxon>Oryzinae</taxon>
        <taxon>Oryza</taxon>
    </lineage>
</organism>
<dbReference type="EnsemblPlants" id="OBART07G07640.1">
    <property type="protein sequence ID" value="OBART07G07640.1"/>
    <property type="gene ID" value="OBART07G07640"/>
</dbReference>
<evidence type="ECO:0000313" key="2">
    <source>
        <dbReference type="Proteomes" id="UP000026960"/>
    </source>
</evidence>
<reference evidence="1" key="1">
    <citation type="journal article" date="2009" name="Rice">
        <title>De Novo Next Generation Sequencing of Plant Genomes.</title>
        <authorList>
            <person name="Rounsley S."/>
            <person name="Marri P.R."/>
            <person name="Yu Y."/>
            <person name="He R."/>
            <person name="Sisneros N."/>
            <person name="Goicoechea J.L."/>
            <person name="Lee S.J."/>
            <person name="Angelova A."/>
            <person name="Kudrna D."/>
            <person name="Luo M."/>
            <person name="Affourtit J."/>
            <person name="Desany B."/>
            <person name="Knight J."/>
            <person name="Niazi F."/>
            <person name="Egholm M."/>
            <person name="Wing R.A."/>
        </authorList>
    </citation>
    <scope>NUCLEOTIDE SEQUENCE [LARGE SCALE GENOMIC DNA]</scope>
    <source>
        <strain evidence="1">cv. IRGC 105608</strain>
    </source>
</reference>
<reference evidence="1" key="2">
    <citation type="submission" date="2015-03" db="UniProtKB">
        <authorList>
            <consortium name="EnsemblPlants"/>
        </authorList>
    </citation>
    <scope>IDENTIFICATION</scope>
</reference>
<name>A0A0D3GNS7_9ORYZ</name>
<keyword evidence="2" id="KW-1185">Reference proteome</keyword>
<dbReference type="Gramene" id="OBART07G07640.1">
    <property type="protein sequence ID" value="OBART07G07640.1"/>
    <property type="gene ID" value="OBART07G07640"/>
</dbReference>
<evidence type="ECO:0000313" key="1">
    <source>
        <dbReference type="EnsemblPlants" id="OBART07G07640.1"/>
    </source>
</evidence>
<sequence>MAHPSPSLLFLSQIRFSPSVVVLPVLTGVGLSIEAESELLVVASSATMTLNKRPGNEARGWRWSILREPQVKTLPSENPVPFGMSIDSILDVVPLLEALLRRPRVMLSKLLAFGKLGNDDFCEVSIVAFFSFYV</sequence>